<proteinExistence type="inferred from homology"/>
<dbReference type="SUPFAM" id="SSF51161">
    <property type="entry name" value="Trimeric LpxA-like enzymes"/>
    <property type="match status" value="1"/>
</dbReference>
<evidence type="ECO:0000313" key="6">
    <source>
        <dbReference type="Proteomes" id="UP000315010"/>
    </source>
</evidence>
<dbReference type="GO" id="GO:0005829">
    <property type="term" value="C:cytosol"/>
    <property type="evidence" value="ECO:0007669"/>
    <property type="project" value="TreeGrafter"/>
</dbReference>
<dbReference type="Proteomes" id="UP000315010">
    <property type="component" value="Unassembled WGS sequence"/>
</dbReference>
<organism evidence="5 6">
    <name type="scientific">Novipirellula herctigrandis</name>
    <dbReference type="NCBI Taxonomy" id="2527986"/>
    <lineage>
        <taxon>Bacteria</taxon>
        <taxon>Pseudomonadati</taxon>
        <taxon>Planctomycetota</taxon>
        <taxon>Planctomycetia</taxon>
        <taxon>Pirellulales</taxon>
        <taxon>Pirellulaceae</taxon>
        <taxon>Novipirellula</taxon>
    </lineage>
</organism>
<dbReference type="PANTHER" id="PTHR23416">
    <property type="entry name" value="SIALIC ACID SYNTHASE-RELATED"/>
    <property type="match status" value="1"/>
</dbReference>
<dbReference type="InterPro" id="IPR011004">
    <property type="entry name" value="Trimer_LpxA-like_sf"/>
</dbReference>
<protein>
    <submittedName>
        <fullName evidence="5">Maltose O-acetyltransferase</fullName>
        <ecNumber evidence="5">2.3.1.79</ecNumber>
    </submittedName>
</protein>
<keyword evidence="2 5" id="KW-0808">Transferase</keyword>
<dbReference type="PANTHER" id="PTHR23416:SF23">
    <property type="entry name" value="ACETYLTRANSFERASE C18B11.09C-RELATED"/>
    <property type="match status" value="1"/>
</dbReference>
<dbReference type="InterPro" id="IPR001451">
    <property type="entry name" value="Hexapep"/>
</dbReference>
<gene>
    <name evidence="5" type="primary">maa_2</name>
    <name evidence="5" type="ORF">CA13_22930</name>
</gene>
<reference evidence="5 6" key="1">
    <citation type="submission" date="2019-02" db="EMBL/GenBank/DDBJ databases">
        <title>Deep-cultivation of Planctomycetes and their phenomic and genomic characterization uncovers novel biology.</title>
        <authorList>
            <person name="Wiegand S."/>
            <person name="Jogler M."/>
            <person name="Boedeker C."/>
            <person name="Pinto D."/>
            <person name="Vollmers J."/>
            <person name="Rivas-Marin E."/>
            <person name="Kohn T."/>
            <person name="Peeters S.H."/>
            <person name="Heuer A."/>
            <person name="Rast P."/>
            <person name="Oberbeckmann S."/>
            <person name="Bunk B."/>
            <person name="Jeske O."/>
            <person name="Meyerdierks A."/>
            <person name="Storesund J.E."/>
            <person name="Kallscheuer N."/>
            <person name="Luecker S."/>
            <person name="Lage O.M."/>
            <person name="Pohl T."/>
            <person name="Merkel B.J."/>
            <person name="Hornburger P."/>
            <person name="Mueller R.-W."/>
            <person name="Bruemmer F."/>
            <person name="Labrenz M."/>
            <person name="Spormann A.M."/>
            <person name="Op Den Camp H."/>
            <person name="Overmann J."/>
            <person name="Amann R."/>
            <person name="Jetten M.S.M."/>
            <person name="Mascher T."/>
            <person name="Medema M.H."/>
            <person name="Devos D.P."/>
            <person name="Kaster A.-K."/>
            <person name="Ovreas L."/>
            <person name="Rohde M."/>
            <person name="Galperin M.Y."/>
            <person name="Jogler C."/>
        </authorList>
    </citation>
    <scope>NUCLEOTIDE SEQUENCE [LARGE SCALE GENOMIC DNA]</scope>
    <source>
        <strain evidence="5 6">CA13</strain>
    </source>
</reference>
<dbReference type="Gene3D" id="2.160.10.10">
    <property type="entry name" value="Hexapeptide repeat proteins"/>
    <property type="match status" value="1"/>
</dbReference>
<keyword evidence="3" id="KW-0677">Repeat</keyword>
<comment type="similarity">
    <text evidence="1">Belongs to the transferase hexapeptide repeat family.</text>
</comment>
<evidence type="ECO:0000256" key="2">
    <source>
        <dbReference type="ARBA" id="ARBA00022679"/>
    </source>
</evidence>
<dbReference type="GO" id="GO:0008925">
    <property type="term" value="F:maltose O-acetyltransferase activity"/>
    <property type="evidence" value="ECO:0007669"/>
    <property type="project" value="UniProtKB-EC"/>
</dbReference>
<dbReference type="InterPro" id="IPR051159">
    <property type="entry name" value="Hexapeptide_acetyltransf"/>
</dbReference>
<evidence type="ECO:0000256" key="3">
    <source>
        <dbReference type="ARBA" id="ARBA00022737"/>
    </source>
</evidence>
<dbReference type="Pfam" id="PF00132">
    <property type="entry name" value="Hexapep"/>
    <property type="match status" value="1"/>
</dbReference>
<accession>A0A5C5Z1P1</accession>
<dbReference type="EMBL" id="SJPJ01000001">
    <property type="protein sequence ID" value="TWT80847.1"/>
    <property type="molecule type" value="Genomic_DNA"/>
</dbReference>
<dbReference type="PROSITE" id="PS00101">
    <property type="entry name" value="HEXAPEP_TRANSFERASES"/>
    <property type="match status" value="1"/>
</dbReference>
<comment type="caution">
    <text evidence="5">The sequence shown here is derived from an EMBL/GenBank/DDBJ whole genome shotgun (WGS) entry which is preliminary data.</text>
</comment>
<dbReference type="CDD" id="cd04647">
    <property type="entry name" value="LbH_MAT_like"/>
    <property type="match status" value="1"/>
</dbReference>
<evidence type="ECO:0000256" key="4">
    <source>
        <dbReference type="ARBA" id="ARBA00023315"/>
    </source>
</evidence>
<keyword evidence="6" id="KW-1185">Reference proteome</keyword>
<dbReference type="AlphaFoldDB" id="A0A5C5Z1P1"/>
<dbReference type="EC" id="2.3.1.79" evidence="5"/>
<name>A0A5C5Z1P1_9BACT</name>
<dbReference type="OrthoDB" id="285017at2"/>
<evidence type="ECO:0000313" key="5">
    <source>
        <dbReference type="EMBL" id="TWT80847.1"/>
    </source>
</evidence>
<evidence type="ECO:0000256" key="1">
    <source>
        <dbReference type="ARBA" id="ARBA00007274"/>
    </source>
</evidence>
<sequence length="192" mass="21636">MQFSFTKMLQGLNGHLEKRHWPDIPKGSVVNSGSRFPFKKNITISENVWVGRNCMLNGEGGIHIGEGTVISDEVVMLSSMHNYENASSLPYDEVNLLRPITIREYVWIGYRSMISPGVTIGEGAIVAMGTVVTKNVAAGDIVGGNPAITIKQRNMEHYFELKQDRKGYLKRLHSEHMKKVRRMDDRNKAMDT</sequence>
<dbReference type="InterPro" id="IPR018357">
    <property type="entry name" value="Hexapep_transf_CS"/>
</dbReference>
<keyword evidence="4 5" id="KW-0012">Acyltransferase</keyword>